<proteinExistence type="predicted"/>
<protein>
    <submittedName>
        <fullName evidence="1">YdbH domain-containing protein</fullName>
    </submittedName>
</protein>
<sequence>MRRLAVGAAVGALVLATGAGVAWLNRRPIAERVLLGWLEREGVDADIRFERVDADGAVGRVRVGPRDAPVATVERIEVDYAVVAPWAGGLGLRPSRVRLVRPKLSAAFEDGRLTLGTLDPLIRRLSDRPSDPEAPSPLILIERGEAIIATPYGPVRAWVDAWIEEGRLRRMSLTLPRTVAAGEAGRLNLAGARIGAARVGDRLAIRAILDRLEASGPDRSLSAAGGVLDVGVAYPEALDRMAQGPATFTLALEDADVATGRLSASGTAVSLAGDGRLSGGLAEAGFEGRIDADLRADSARLGDIRLTSAALAAEGRMTARGDDEPIWRFDGPATLSVARLTGPALDLRRLSAGSAELTLGGRNSAFEATGPVALRATRLETGDLGLDGAEARGRLDIVSRDATAAALDLAVTAQGGWRGFGPIAADDPPEIAALKRALADFRLAAPDVRITAGAPGLAVRLDRPLTARPGTGGEITVAARPGSPLFGDDDQGGGFTARADGGGLPTLDLDAPAWRLTGGGFTVDLTGAASLDFAPAENLRIAGGGRLASGGGRTTFAPAGCLAVTAARLELGENDAEAVSGDLCPAGGTFLSIARGSWRLSGRVSDGAARLPGFQARADGVAGPVTATGGEALGLDAAIERATLSDLAEPRRFEPMIARGRAGLADEVWTGGFDLSPRARPDAALARAELRHDGRSGVGALTVQAPEVRFVEGGLQPDDISPIGSDLMKGPVTGQAAFEGRFDWSADVATSRGEARVADLDFLSPLGPVTNLRTEVTFDSLAPLTTAQGQRLTAQAVAAFAPLDDLNLTFSLEPDALVIEGGRVTAAGGVIRAEPFRAPLTPDQPLTGALTFDGVELGQILRTLGLGEDIAIQARVSGRLPFQRLSDGRLRIQNGTLGAVQPGRVSIPRTALDDVAAGGGGPETPPNMVQDLAYQAMENLAYDSLTAELNSTDDGRMLVRFQIKGRHDPPERQEIRLSILNLIRRRFLEETLPLPSGTEIDLTLDLNFNADQLFGDLIALDQARRGQAPTRPATP</sequence>
<dbReference type="Proteomes" id="UP001589906">
    <property type="component" value="Unassembled WGS sequence"/>
</dbReference>
<evidence type="ECO:0000313" key="1">
    <source>
        <dbReference type="EMBL" id="MFC0633815.1"/>
    </source>
</evidence>
<evidence type="ECO:0000313" key="2">
    <source>
        <dbReference type="Proteomes" id="UP001589906"/>
    </source>
</evidence>
<dbReference type="EMBL" id="JBHLSW010000005">
    <property type="protein sequence ID" value="MFC0633815.1"/>
    <property type="molecule type" value="Genomic_DNA"/>
</dbReference>
<comment type="caution">
    <text evidence="1">The sequence shown here is derived from an EMBL/GenBank/DDBJ whole genome shotgun (WGS) entry which is preliminary data.</text>
</comment>
<dbReference type="InterPro" id="IPR021730">
    <property type="entry name" value="YdbH"/>
</dbReference>
<accession>A0ABV6R2G4</accession>
<name>A0ABV6R2G4_9CAUL</name>
<reference evidence="1 2" key="1">
    <citation type="submission" date="2024-09" db="EMBL/GenBank/DDBJ databases">
        <authorList>
            <person name="Sun Q."/>
            <person name="Mori K."/>
        </authorList>
    </citation>
    <scope>NUCLEOTIDE SEQUENCE [LARGE SCALE GENOMIC DNA]</scope>
    <source>
        <strain evidence="1 2">NCAIM B.02621</strain>
    </source>
</reference>
<dbReference type="RefSeq" id="WP_376835783.1">
    <property type="nucleotide sequence ID" value="NZ_JBHLSW010000005.1"/>
</dbReference>
<organism evidence="1 2">
    <name type="scientific">Brevundimonas balnearis</name>
    <dbReference type="NCBI Taxonomy" id="1572858"/>
    <lineage>
        <taxon>Bacteria</taxon>
        <taxon>Pseudomonadati</taxon>
        <taxon>Pseudomonadota</taxon>
        <taxon>Alphaproteobacteria</taxon>
        <taxon>Caulobacterales</taxon>
        <taxon>Caulobacteraceae</taxon>
        <taxon>Brevundimonas</taxon>
    </lineage>
</organism>
<keyword evidence="2" id="KW-1185">Reference proteome</keyword>
<gene>
    <name evidence="1" type="ORF">ACFFGE_07965</name>
</gene>
<dbReference type="Pfam" id="PF11739">
    <property type="entry name" value="YdbH-like"/>
    <property type="match status" value="1"/>
</dbReference>